<keyword evidence="2" id="KW-1185">Reference proteome</keyword>
<dbReference type="Proteomes" id="UP000217790">
    <property type="component" value="Unassembled WGS sequence"/>
</dbReference>
<accession>A0A2H3CPK4</accession>
<dbReference type="AlphaFoldDB" id="A0A2H3CPK4"/>
<evidence type="ECO:0000313" key="2">
    <source>
        <dbReference type="Proteomes" id="UP000217790"/>
    </source>
</evidence>
<dbReference type="InParanoid" id="A0A2H3CPK4"/>
<gene>
    <name evidence="1" type="ORF">ARMGADRAFT_1036668</name>
</gene>
<reference evidence="2" key="1">
    <citation type="journal article" date="2017" name="Nat. Ecol. Evol.">
        <title>Genome expansion and lineage-specific genetic innovations in the forest pathogenic fungi Armillaria.</title>
        <authorList>
            <person name="Sipos G."/>
            <person name="Prasanna A.N."/>
            <person name="Walter M.C."/>
            <person name="O'Connor E."/>
            <person name="Balint B."/>
            <person name="Krizsan K."/>
            <person name="Kiss B."/>
            <person name="Hess J."/>
            <person name="Varga T."/>
            <person name="Slot J."/>
            <person name="Riley R."/>
            <person name="Boka B."/>
            <person name="Rigling D."/>
            <person name="Barry K."/>
            <person name="Lee J."/>
            <person name="Mihaltcheva S."/>
            <person name="LaButti K."/>
            <person name="Lipzen A."/>
            <person name="Waldron R."/>
            <person name="Moloney N.M."/>
            <person name="Sperisen C."/>
            <person name="Kredics L."/>
            <person name="Vagvoelgyi C."/>
            <person name="Patrignani A."/>
            <person name="Fitzpatrick D."/>
            <person name="Nagy I."/>
            <person name="Doyle S."/>
            <person name="Anderson J.B."/>
            <person name="Grigoriev I.V."/>
            <person name="Gueldener U."/>
            <person name="Muensterkoetter M."/>
            <person name="Nagy L.G."/>
        </authorList>
    </citation>
    <scope>NUCLEOTIDE SEQUENCE [LARGE SCALE GENOMIC DNA]</scope>
    <source>
        <strain evidence="2">Ar21-2</strain>
    </source>
</reference>
<evidence type="ECO:0000313" key="1">
    <source>
        <dbReference type="EMBL" id="PBK84955.1"/>
    </source>
</evidence>
<dbReference type="EMBL" id="KZ293694">
    <property type="protein sequence ID" value="PBK84955.1"/>
    <property type="molecule type" value="Genomic_DNA"/>
</dbReference>
<sequence>MNDGLLLLVSLQTILFIRYIREEYLHVLQCRHWFDRGFTFNYNEALSKQQTRFAVAQVEHKTMKGMYKQGKNGNQLGYKAEELNESWKILYYFNHKFSQFYQVQLQMLIIGLVYCLDDKIRQMKPETPFGPNEDDQKLLEILTPLLGIMIYGFGSVRRVLYHFDRFISHMSEGPLTAMNFSVGHRLSAHAASDIKLGYWPVNFMTQTTTIISSSSPSLLCFVKNILCCKNQKQEDDIHGEPVTGCVSKGVPDHQAGIPGWSVGSEASQLFVSHVKVPGRGQGMTLPPIYDQIEWLYR</sequence>
<name>A0A2H3CPK4_ARMGA</name>
<protein>
    <submittedName>
        <fullName evidence="1">Uncharacterized protein</fullName>
    </submittedName>
</protein>
<proteinExistence type="predicted"/>
<organism evidence="1 2">
    <name type="scientific">Armillaria gallica</name>
    <name type="common">Bulbous honey fungus</name>
    <name type="synonym">Armillaria bulbosa</name>
    <dbReference type="NCBI Taxonomy" id="47427"/>
    <lineage>
        <taxon>Eukaryota</taxon>
        <taxon>Fungi</taxon>
        <taxon>Dikarya</taxon>
        <taxon>Basidiomycota</taxon>
        <taxon>Agaricomycotina</taxon>
        <taxon>Agaricomycetes</taxon>
        <taxon>Agaricomycetidae</taxon>
        <taxon>Agaricales</taxon>
        <taxon>Marasmiineae</taxon>
        <taxon>Physalacriaceae</taxon>
        <taxon>Armillaria</taxon>
    </lineage>
</organism>